<reference evidence="3 4" key="1">
    <citation type="submission" date="2019-02" db="EMBL/GenBank/DDBJ databases">
        <title>Draft genome sequences of novel Actinobacteria.</title>
        <authorList>
            <person name="Sahin N."/>
            <person name="Ay H."/>
            <person name="Saygin H."/>
        </authorList>
    </citation>
    <scope>NUCLEOTIDE SEQUENCE [LARGE SCALE GENOMIC DNA]</scope>
    <source>
        <strain evidence="3 4">KC603</strain>
    </source>
</reference>
<organism evidence="3 4">
    <name type="scientific">Jiangella ureilytica</name>
    <dbReference type="NCBI Taxonomy" id="2530374"/>
    <lineage>
        <taxon>Bacteria</taxon>
        <taxon>Bacillati</taxon>
        <taxon>Actinomycetota</taxon>
        <taxon>Actinomycetes</taxon>
        <taxon>Jiangellales</taxon>
        <taxon>Jiangellaceae</taxon>
        <taxon>Jiangella</taxon>
    </lineage>
</organism>
<dbReference type="InterPro" id="IPR036388">
    <property type="entry name" value="WH-like_DNA-bd_sf"/>
</dbReference>
<gene>
    <name evidence="3" type="ORF">E1212_02025</name>
</gene>
<comment type="caution">
    <text evidence="3">The sequence shown here is derived from an EMBL/GenBank/DDBJ whole genome shotgun (WGS) entry which is preliminary data.</text>
</comment>
<evidence type="ECO:0000259" key="2">
    <source>
        <dbReference type="Pfam" id="PF13280"/>
    </source>
</evidence>
<name>A0A4R4RXP9_9ACTN</name>
<evidence type="ECO:0000259" key="1">
    <source>
        <dbReference type="Pfam" id="PF08279"/>
    </source>
</evidence>
<dbReference type="InterPro" id="IPR051534">
    <property type="entry name" value="CBASS_pafABC_assoc_protein"/>
</dbReference>
<dbReference type="Proteomes" id="UP000295621">
    <property type="component" value="Unassembled WGS sequence"/>
</dbReference>
<dbReference type="Pfam" id="PF08279">
    <property type="entry name" value="HTH_11"/>
    <property type="match status" value="1"/>
</dbReference>
<feature type="domain" description="Helix-turn-helix type 11" evidence="1">
    <location>
        <begin position="20"/>
        <end position="76"/>
    </location>
</feature>
<evidence type="ECO:0000313" key="4">
    <source>
        <dbReference type="Proteomes" id="UP000295621"/>
    </source>
</evidence>
<evidence type="ECO:0000313" key="3">
    <source>
        <dbReference type="EMBL" id="TDC54554.1"/>
    </source>
</evidence>
<dbReference type="OrthoDB" id="3171994at2"/>
<dbReference type="InterPro" id="IPR036390">
    <property type="entry name" value="WH_DNA-bd_sf"/>
</dbReference>
<dbReference type="EMBL" id="SMKL01000003">
    <property type="protein sequence ID" value="TDC54554.1"/>
    <property type="molecule type" value="Genomic_DNA"/>
</dbReference>
<dbReference type="PANTHER" id="PTHR34580">
    <property type="match status" value="1"/>
</dbReference>
<dbReference type="SUPFAM" id="SSF46785">
    <property type="entry name" value="Winged helix' DNA-binding domain"/>
    <property type="match status" value="1"/>
</dbReference>
<proteinExistence type="predicted"/>
<sequence>MTMAAARRFRGEDDMPRSDRLYAIVDELRARAPSRVTRRELADRFEVSSRTIERDIEALLLAGVPVWSDPGRDGGYSIVRATSMPPLNLTPEEAVAIVVALATSTDLPYQDAGRRARAKLLSGMREADVRAARELADRVRIGPVADDAMVAAELRAHVEAAVAERRVGELTYRDRKRRSTRRVVEAHGLYLTGGHWYLVAWCRTREAGRVFRLDRVEALRLTEERAAERPIADLSIWVTQGRTVEI</sequence>
<dbReference type="PANTHER" id="PTHR34580:SF1">
    <property type="entry name" value="PROTEIN PAFC"/>
    <property type="match status" value="1"/>
</dbReference>
<dbReference type="Gene3D" id="1.10.10.10">
    <property type="entry name" value="Winged helix-like DNA-binding domain superfamily/Winged helix DNA-binding domain"/>
    <property type="match status" value="1"/>
</dbReference>
<dbReference type="AlphaFoldDB" id="A0A4R4RXP9"/>
<keyword evidence="4" id="KW-1185">Reference proteome</keyword>
<dbReference type="PROSITE" id="PS52050">
    <property type="entry name" value="WYL"/>
    <property type="match status" value="1"/>
</dbReference>
<dbReference type="Pfam" id="PF13280">
    <property type="entry name" value="WYL"/>
    <property type="match status" value="1"/>
</dbReference>
<protein>
    <submittedName>
        <fullName evidence="3">WYL domain-containing protein</fullName>
    </submittedName>
</protein>
<dbReference type="InterPro" id="IPR013196">
    <property type="entry name" value="HTH_11"/>
</dbReference>
<feature type="domain" description="WYL" evidence="2">
    <location>
        <begin position="156"/>
        <end position="220"/>
    </location>
</feature>
<dbReference type="InterPro" id="IPR026881">
    <property type="entry name" value="WYL_dom"/>
</dbReference>
<accession>A0A4R4RXP9</accession>